<dbReference type="Pfam" id="PF17396">
    <property type="entry name" value="DUF1611_N"/>
    <property type="match status" value="1"/>
</dbReference>
<dbReference type="PANTHER" id="PTHR40690:SF1">
    <property type="entry name" value="DUF1611 DOMAIN-CONTAINING PROTEIN"/>
    <property type="match status" value="1"/>
</dbReference>
<evidence type="ECO:0000259" key="1">
    <source>
        <dbReference type="Pfam" id="PF07755"/>
    </source>
</evidence>
<dbReference type="InterPro" id="IPR035402">
    <property type="entry name" value="DgcN-like_N"/>
</dbReference>
<proteinExistence type="predicted"/>
<dbReference type="EMBL" id="NIZW01000027">
    <property type="protein sequence ID" value="PHQ32444.1"/>
    <property type="molecule type" value="Genomic_DNA"/>
</dbReference>
<gene>
    <name evidence="3" type="ORF">CEE69_25980</name>
</gene>
<protein>
    <recommendedName>
        <fullName evidence="5">DUF1611 domain-containing protein</fullName>
    </recommendedName>
</protein>
<dbReference type="RefSeq" id="WP_099263557.1">
    <property type="nucleotide sequence ID" value="NZ_NIZW01000027.1"/>
</dbReference>
<accession>A0A2G1W093</accession>
<sequence length="359" mass="38395">MNNQLLTRHRRIALLTDGASTPFLAKTAISLLRYRTADIAAVIDREHAGKTSAELFGAGNAPIVSTWSPDLGCDAIYIGIAPPGGKLPGAWRPQLEAAIRAGVDVVSGLHDFLSEDSEWCEIAKQSGSHIVDVRKNNWKETATGKPFREGCVRIHAVGHDCSIGKMVTTIEIDKGLQAAGKSTQFLATGQTGIMISGRGVPADCVVSDFVNGAVEHLVRENDEADFLLVEGQGSISHPAYSAVTLGLLHGCVPQGLVFCYEAGRNEVKGFDGCAIPPLEHQMRAIEQLARLRGPSKFIGISVNTRKLSPGEAKLEVERAEHRFGLPACDVYRDGPDKLVRASLELQAACVPSVLQETGA</sequence>
<dbReference type="SUPFAM" id="SSF52540">
    <property type="entry name" value="P-loop containing nucleoside triphosphate hydrolases"/>
    <property type="match status" value="1"/>
</dbReference>
<dbReference type="PANTHER" id="PTHR40690">
    <property type="entry name" value="GLL3100 PROTEIN"/>
    <property type="match status" value="1"/>
</dbReference>
<keyword evidence="4" id="KW-1185">Reference proteome</keyword>
<dbReference type="InterPro" id="IPR035086">
    <property type="entry name" value="DgcN-like_C"/>
</dbReference>
<dbReference type="InterPro" id="IPR027417">
    <property type="entry name" value="P-loop_NTPase"/>
</dbReference>
<comment type="caution">
    <text evidence="3">The sequence shown here is derived from an EMBL/GenBank/DDBJ whole genome shotgun (WGS) entry which is preliminary data.</text>
</comment>
<dbReference type="PIRSF" id="PIRSF026760">
    <property type="entry name" value="UCP026760"/>
    <property type="match status" value="1"/>
</dbReference>
<dbReference type="InterPro" id="IPR011669">
    <property type="entry name" value="DgcN-like"/>
</dbReference>
<dbReference type="Gene3D" id="3.40.50.300">
    <property type="entry name" value="P-loop containing nucleotide triphosphate hydrolases"/>
    <property type="match status" value="1"/>
</dbReference>
<evidence type="ECO:0008006" key="5">
    <source>
        <dbReference type="Google" id="ProtNLM"/>
    </source>
</evidence>
<dbReference type="Proteomes" id="UP000225740">
    <property type="component" value="Unassembled WGS sequence"/>
</dbReference>
<evidence type="ECO:0000313" key="4">
    <source>
        <dbReference type="Proteomes" id="UP000225740"/>
    </source>
</evidence>
<dbReference type="Pfam" id="PF07755">
    <property type="entry name" value="DUF1611"/>
    <property type="match status" value="1"/>
</dbReference>
<evidence type="ECO:0000313" key="3">
    <source>
        <dbReference type="EMBL" id="PHQ32444.1"/>
    </source>
</evidence>
<dbReference type="GeneID" id="90611359"/>
<organism evidence="3 4">
    <name type="scientific">Rhodopirellula bahusiensis</name>
    <dbReference type="NCBI Taxonomy" id="2014065"/>
    <lineage>
        <taxon>Bacteria</taxon>
        <taxon>Pseudomonadati</taxon>
        <taxon>Planctomycetota</taxon>
        <taxon>Planctomycetia</taxon>
        <taxon>Pirellulales</taxon>
        <taxon>Pirellulaceae</taxon>
        <taxon>Rhodopirellula</taxon>
    </lineage>
</organism>
<dbReference type="OrthoDB" id="9778498at2"/>
<feature type="domain" description="D-glutamate N-acetyltransferase-like C-terminal" evidence="1">
    <location>
        <begin position="141"/>
        <end position="339"/>
    </location>
</feature>
<feature type="domain" description="D-glutamate N-acetyltransferase-like N-terminal" evidence="2">
    <location>
        <begin position="45"/>
        <end position="135"/>
    </location>
</feature>
<dbReference type="Gene3D" id="3.40.50.720">
    <property type="entry name" value="NAD(P)-binding Rossmann-like Domain"/>
    <property type="match status" value="1"/>
</dbReference>
<name>A0A2G1W093_9BACT</name>
<reference evidence="3 4" key="1">
    <citation type="submission" date="2017-06" db="EMBL/GenBank/DDBJ databases">
        <title>Description of Rhodopirellula bahusiensis sp. nov.</title>
        <authorList>
            <person name="Kizina J."/>
            <person name="Harder J."/>
        </authorList>
    </citation>
    <scope>NUCLEOTIDE SEQUENCE [LARGE SCALE GENOMIC DNA]</scope>
    <source>
        <strain evidence="3 4">SWK21</strain>
    </source>
</reference>
<dbReference type="AlphaFoldDB" id="A0A2G1W093"/>
<evidence type="ECO:0000259" key="2">
    <source>
        <dbReference type="Pfam" id="PF17396"/>
    </source>
</evidence>